<evidence type="ECO:0008006" key="3">
    <source>
        <dbReference type="Google" id="ProtNLM"/>
    </source>
</evidence>
<feature type="chain" id="PRO_5028430075" description="Autotransporter adhesin" evidence="1">
    <location>
        <begin position="20"/>
        <end position="473"/>
    </location>
</feature>
<dbReference type="EMBL" id="CACVAU010000069">
    <property type="protein sequence ID" value="CAA6823539.1"/>
    <property type="molecule type" value="Genomic_DNA"/>
</dbReference>
<feature type="signal peptide" evidence="1">
    <location>
        <begin position="1"/>
        <end position="19"/>
    </location>
</feature>
<organism evidence="2">
    <name type="scientific">uncultured Sulfurovum sp</name>
    <dbReference type="NCBI Taxonomy" id="269237"/>
    <lineage>
        <taxon>Bacteria</taxon>
        <taxon>Pseudomonadati</taxon>
        <taxon>Campylobacterota</taxon>
        <taxon>Epsilonproteobacteria</taxon>
        <taxon>Campylobacterales</taxon>
        <taxon>Sulfurovaceae</taxon>
        <taxon>Sulfurovum</taxon>
        <taxon>environmental samples</taxon>
    </lineage>
</organism>
<keyword evidence="1" id="KW-0732">Signal</keyword>
<reference evidence="2" key="1">
    <citation type="submission" date="2020-01" db="EMBL/GenBank/DDBJ databases">
        <authorList>
            <person name="Meier V. D."/>
            <person name="Meier V D."/>
        </authorList>
    </citation>
    <scope>NUCLEOTIDE SEQUENCE</scope>
    <source>
        <strain evidence="2">HLG_WM_MAG_05</strain>
    </source>
</reference>
<name>A0A6S6UA04_9BACT</name>
<evidence type="ECO:0000313" key="2">
    <source>
        <dbReference type="EMBL" id="CAA6823539.1"/>
    </source>
</evidence>
<proteinExistence type="predicted"/>
<protein>
    <recommendedName>
        <fullName evidence="3">Autotransporter adhesin</fullName>
    </recommendedName>
</protein>
<accession>A0A6S6UA04</accession>
<evidence type="ECO:0000256" key="1">
    <source>
        <dbReference type="SAM" id="SignalP"/>
    </source>
</evidence>
<sequence length="473" mass="50772">MKNRYLLPLGIVTMLFINACGTTKDTPTEESAETVTGKFVDTYVSGLKYVCSSGTIGTTNSGGEYTCNVGDTVAFSLGGYLLGSATASSGNITPETLYPNNPTAELNVARLLQTLDSDPTDDIITIPDNYSDLDNVTTTPKDNAFIATIQSTVGTLVSEEVAQNHLNNAELTVGIKGLTKYYRNSKGAIGSRVYANDGTYTGTFGDQNVSGTYTIKDNNLSIVRSSGNSDVKLQLTYLKTVNEVLKFDISVNGGETFRTYSYFTKALRDAVLTDAIVGKTTYYRNSKGFIGSRVYATDGTYTGTFNGTAVNGTYTIKDNVLSIIRTSGASPVNIVVTYLDSIGDVTSYDISVNGGEVFQGYSYASTTLREAELRNAIVGQTKYYKNSNDFSGSRVYATDGTYTGIFNGNEVSGTYSIKDNILSIVRTSGTSDINLELTYLNMSNNVLNFDVSVNGGDTFQSKTYASASERDAS</sequence>
<gene>
    <name evidence="2" type="ORF">HELGO_WM6124</name>
</gene>
<dbReference type="AlphaFoldDB" id="A0A6S6UA04"/>